<dbReference type="Pfam" id="PF00062">
    <property type="entry name" value="Lys"/>
    <property type="match status" value="1"/>
</dbReference>
<proteinExistence type="inferred from homology"/>
<evidence type="ECO:0000256" key="3">
    <source>
        <dbReference type="RuleBase" id="RU004440"/>
    </source>
</evidence>
<keyword evidence="2" id="KW-1015">Disulfide bond</keyword>
<evidence type="ECO:0000256" key="2">
    <source>
        <dbReference type="ARBA" id="ARBA00023157"/>
    </source>
</evidence>
<dbReference type="SUPFAM" id="SSF53955">
    <property type="entry name" value="Lysozyme-like"/>
    <property type="match status" value="1"/>
</dbReference>
<dbReference type="PRINTS" id="PR00135">
    <property type="entry name" value="LYZLACT"/>
</dbReference>
<dbReference type="PRINTS" id="PR00137">
    <property type="entry name" value="LYSOZYME"/>
</dbReference>
<feature type="non-terminal residue" evidence="5">
    <location>
        <position position="1"/>
    </location>
</feature>
<reference evidence="5 6" key="1">
    <citation type="journal article" date="2018" name="Nat. Ecol. Evol.">
        <title>Shark genomes provide insights into elasmobranch evolution and the origin of vertebrates.</title>
        <authorList>
            <person name="Hara Y"/>
            <person name="Yamaguchi K"/>
            <person name="Onimaru K"/>
            <person name="Kadota M"/>
            <person name="Koyanagi M"/>
            <person name="Keeley SD"/>
            <person name="Tatsumi K"/>
            <person name="Tanaka K"/>
            <person name="Motone F"/>
            <person name="Kageyama Y"/>
            <person name="Nozu R"/>
            <person name="Adachi N"/>
            <person name="Nishimura O"/>
            <person name="Nakagawa R"/>
            <person name="Tanegashima C"/>
            <person name="Kiyatake I"/>
            <person name="Matsumoto R"/>
            <person name="Murakumo K"/>
            <person name="Nishida K"/>
            <person name="Terakita A"/>
            <person name="Kuratani S"/>
            <person name="Sato K"/>
            <person name="Hyodo S Kuraku.S."/>
        </authorList>
    </citation>
    <scope>NUCLEOTIDE SEQUENCE [LARGE SCALE GENOMIC DNA]</scope>
</reference>
<evidence type="ECO:0000259" key="4">
    <source>
        <dbReference type="PROSITE" id="PS00128"/>
    </source>
</evidence>
<dbReference type="FunFam" id="1.10.530.10:FF:000001">
    <property type="entry name" value="Lysozyme C"/>
    <property type="match status" value="1"/>
</dbReference>
<accession>A0A401PQ69</accession>
<name>A0A401PQ69_SCYTO</name>
<dbReference type="STRING" id="75743.A0A401PQ69"/>
<dbReference type="PROSITE" id="PS00128">
    <property type="entry name" value="GLYCOSYL_HYDROL_F22_1"/>
    <property type="match status" value="1"/>
</dbReference>
<gene>
    <name evidence="5" type="ORF">scyTo_0020898</name>
</gene>
<evidence type="ECO:0000313" key="6">
    <source>
        <dbReference type="Proteomes" id="UP000288216"/>
    </source>
</evidence>
<evidence type="ECO:0000313" key="5">
    <source>
        <dbReference type="EMBL" id="GCB75276.1"/>
    </source>
</evidence>
<sequence length="128" mass="14510">CELAHILKNAGLDGYYGYKLKDWMCTAFYESAYNSAALHLEWRNGKILSMDCGIFQINSFWWCLDDDTPITKRNCGTSCSAFLDDDLDDDIKCVKSIVNLHPGMVAWLAWTHRCNGQSIDHFVTGCNS</sequence>
<dbReference type="SMART" id="SM00263">
    <property type="entry name" value="LYZ1"/>
    <property type="match status" value="1"/>
</dbReference>
<dbReference type="InterPro" id="IPR000974">
    <property type="entry name" value="Glyco_hydro_22_lys"/>
</dbReference>
<dbReference type="AlphaFoldDB" id="A0A401PQ69"/>
<protein>
    <recommendedName>
        <fullName evidence="4">Glycosyl hydrolases family 22 (GH22) domain-containing protein</fullName>
    </recommendedName>
</protein>
<dbReference type="PROSITE" id="PS51348">
    <property type="entry name" value="GLYCOSYL_HYDROL_F22_2"/>
    <property type="match status" value="1"/>
</dbReference>
<dbReference type="Gene3D" id="1.10.530.10">
    <property type="match status" value="1"/>
</dbReference>
<keyword evidence="6" id="KW-1185">Reference proteome</keyword>
<dbReference type="OMA" id="RCELAYM"/>
<comment type="similarity">
    <text evidence="1 3">Belongs to the glycosyl hydrolase 22 family.</text>
</comment>
<evidence type="ECO:0000256" key="1">
    <source>
        <dbReference type="ARBA" id="ARBA00010859"/>
    </source>
</evidence>
<dbReference type="InterPro" id="IPR023346">
    <property type="entry name" value="Lysozyme-like_dom_sf"/>
</dbReference>
<organism evidence="5 6">
    <name type="scientific">Scyliorhinus torazame</name>
    <name type="common">Cloudy catshark</name>
    <name type="synonym">Catulus torazame</name>
    <dbReference type="NCBI Taxonomy" id="75743"/>
    <lineage>
        <taxon>Eukaryota</taxon>
        <taxon>Metazoa</taxon>
        <taxon>Chordata</taxon>
        <taxon>Craniata</taxon>
        <taxon>Vertebrata</taxon>
        <taxon>Chondrichthyes</taxon>
        <taxon>Elasmobranchii</taxon>
        <taxon>Galeomorphii</taxon>
        <taxon>Galeoidea</taxon>
        <taxon>Carcharhiniformes</taxon>
        <taxon>Scyliorhinidae</taxon>
        <taxon>Scyliorhinus</taxon>
    </lineage>
</organism>
<dbReference type="OrthoDB" id="17373at2759"/>
<comment type="caution">
    <text evidence="5">The sequence shown here is derived from an EMBL/GenBank/DDBJ whole genome shotgun (WGS) entry which is preliminary data.</text>
</comment>
<dbReference type="EMBL" id="BFAA01017602">
    <property type="protein sequence ID" value="GCB75276.1"/>
    <property type="molecule type" value="Genomic_DNA"/>
</dbReference>
<dbReference type="PANTHER" id="PTHR11407">
    <property type="entry name" value="LYSOZYME C"/>
    <property type="match status" value="1"/>
</dbReference>
<feature type="domain" description="Glycosyl hydrolases family 22 (GH22)" evidence="4">
    <location>
        <begin position="75"/>
        <end position="93"/>
    </location>
</feature>
<dbReference type="PANTHER" id="PTHR11407:SF69">
    <property type="entry name" value="LYSOZYME C, MILK ISOZYME"/>
    <property type="match status" value="1"/>
</dbReference>
<dbReference type="Proteomes" id="UP000288216">
    <property type="component" value="Unassembled WGS sequence"/>
</dbReference>
<dbReference type="InterPro" id="IPR019799">
    <property type="entry name" value="Glyco_hydro_22_CS"/>
</dbReference>
<dbReference type="InterPro" id="IPR001916">
    <property type="entry name" value="Glyco_hydro_22"/>
</dbReference>
<dbReference type="GO" id="GO:0003796">
    <property type="term" value="F:lysozyme activity"/>
    <property type="evidence" value="ECO:0007669"/>
    <property type="project" value="InterPro"/>
</dbReference>